<dbReference type="EMBL" id="JAUJEA010000005">
    <property type="protein sequence ID" value="MDN5202582.1"/>
    <property type="molecule type" value="Genomic_DNA"/>
</dbReference>
<dbReference type="RefSeq" id="WP_346752607.1">
    <property type="nucleotide sequence ID" value="NZ_JAUJEA010000005.1"/>
</dbReference>
<organism evidence="1 2">
    <name type="scientific">Splendidivirga corallicola</name>
    <dbReference type="NCBI Taxonomy" id="3051826"/>
    <lineage>
        <taxon>Bacteria</taxon>
        <taxon>Pseudomonadati</taxon>
        <taxon>Bacteroidota</taxon>
        <taxon>Cytophagia</taxon>
        <taxon>Cytophagales</taxon>
        <taxon>Splendidivirgaceae</taxon>
        <taxon>Splendidivirga</taxon>
    </lineage>
</organism>
<keyword evidence="2" id="KW-1185">Reference proteome</keyword>
<protein>
    <recommendedName>
        <fullName evidence="3">Transporter</fullName>
    </recommendedName>
</protein>
<evidence type="ECO:0008006" key="3">
    <source>
        <dbReference type="Google" id="ProtNLM"/>
    </source>
</evidence>
<proteinExistence type="predicted"/>
<evidence type="ECO:0000313" key="2">
    <source>
        <dbReference type="Proteomes" id="UP001172082"/>
    </source>
</evidence>
<reference evidence="1" key="1">
    <citation type="submission" date="2023-06" db="EMBL/GenBank/DDBJ databases">
        <title>Genomic of Parafulvivirga corallium.</title>
        <authorList>
            <person name="Wang G."/>
        </authorList>
    </citation>
    <scope>NUCLEOTIDE SEQUENCE</scope>
    <source>
        <strain evidence="1">BMA10</strain>
    </source>
</reference>
<evidence type="ECO:0000313" key="1">
    <source>
        <dbReference type="EMBL" id="MDN5202582.1"/>
    </source>
</evidence>
<name>A0ABT8KPB9_9BACT</name>
<comment type="caution">
    <text evidence="1">The sequence shown here is derived from an EMBL/GenBank/DDBJ whole genome shotgun (WGS) entry which is preliminary data.</text>
</comment>
<dbReference type="Proteomes" id="UP001172082">
    <property type="component" value="Unassembled WGS sequence"/>
</dbReference>
<gene>
    <name evidence="1" type="ORF">QQ008_14435</name>
</gene>
<sequence>MKKIITIIIISSLAHYTFAQEEEEKKEKQTTFAVNFIHNSVAGFSPIFLATKELKENLNLTFYSIFWTNPTFGTIGNGGDLLLETGIGLGFKLLDNKLYVNPTLGIAHGKFLSGGDQTLIAEGLVPNIFAIYNNDWFEFETYLAYYAATRKGGPTTKDFLLNWIAPGIKVNQSFSLGGYYEKFALTKITDPEVDPFDVYEWLGGYAKVSFDEGKFIRLAMGTNLSEDGIGDDFYKISVFLPL</sequence>
<dbReference type="InterPro" id="IPR046620">
    <property type="entry name" value="DUF6733"/>
</dbReference>
<dbReference type="Pfam" id="PF20507">
    <property type="entry name" value="DUF6733"/>
    <property type="match status" value="1"/>
</dbReference>
<accession>A0ABT8KPB9</accession>